<evidence type="ECO:0000256" key="2">
    <source>
        <dbReference type="ARBA" id="ARBA00022741"/>
    </source>
</evidence>
<organism evidence="11 12">
    <name type="scientific">Urochloa decumbens</name>
    <dbReference type="NCBI Taxonomy" id="240449"/>
    <lineage>
        <taxon>Eukaryota</taxon>
        <taxon>Viridiplantae</taxon>
        <taxon>Streptophyta</taxon>
        <taxon>Embryophyta</taxon>
        <taxon>Tracheophyta</taxon>
        <taxon>Spermatophyta</taxon>
        <taxon>Magnoliopsida</taxon>
        <taxon>Liliopsida</taxon>
        <taxon>Poales</taxon>
        <taxon>Poaceae</taxon>
        <taxon>PACMAD clade</taxon>
        <taxon>Panicoideae</taxon>
        <taxon>Panicodae</taxon>
        <taxon>Paniceae</taxon>
        <taxon>Melinidinae</taxon>
        <taxon>Urochloa</taxon>
    </lineage>
</organism>
<feature type="region of interest" description="Disordered" evidence="9">
    <location>
        <begin position="527"/>
        <end position="571"/>
    </location>
</feature>
<evidence type="ECO:0000313" key="11">
    <source>
        <dbReference type="EMBL" id="CAL4917770.1"/>
    </source>
</evidence>
<keyword evidence="5 7" id="KW-0505">Motor protein</keyword>
<evidence type="ECO:0000256" key="3">
    <source>
        <dbReference type="ARBA" id="ARBA00022840"/>
    </source>
</evidence>
<dbReference type="AlphaFoldDB" id="A0ABC8WZB7"/>
<dbReference type="Proteomes" id="UP001497457">
    <property type="component" value="Chromosome 13rd"/>
</dbReference>
<feature type="compositionally biased region" description="Basic residues" evidence="9">
    <location>
        <begin position="1"/>
        <end position="12"/>
    </location>
</feature>
<keyword evidence="1" id="KW-0493">Microtubule</keyword>
<evidence type="ECO:0000256" key="7">
    <source>
        <dbReference type="PROSITE-ProRule" id="PRU00283"/>
    </source>
</evidence>
<keyword evidence="12" id="KW-1185">Reference proteome</keyword>
<feature type="compositionally biased region" description="Low complexity" evidence="9">
    <location>
        <begin position="13"/>
        <end position="30"/>
    </location>
</feature>
<evidence type="ECO:0000256" key="1">
    <source>
        <dbReference type="ARBA" id="ARBA00022701"/>
    </source>
</evidence>
<dbReference type="Pfam" id="PF00225">
    <property type="entry name" value="Kinesin"/>
    <property type="match status" value="1"/>
</dbReference>
<gene>
    <name evidence="11" type="ORF">URODEC1_LOCUS18772</name>
</gene>
<evidence type="ECO:0000259" key="10">
    <source>
        <dbReference type="PROSITE" id="PS50067"/>
    </source>
</evidence>
<proteinExistence type="inferred from homology"/>
<sequence>MEMLRRNLKRQASRSLSAFAGAGAASSPRAADQENLHPNLASSPPASPAKGASSPRQKHPAAPAAAPAPTATAEENHATAAAAAAPADNEPAVKVVVRVRPTVSRPVDGKDLWFVRKTAPESVAVGDRSFAVDGVLDDRASQADAFDLVGLPMIENALAGFNTSLVCYGQSGTGKTYTMWGPLGAMVDSGSDHADRGVVPRVFQDLFSRIQRVQESSPEKQTSYQCRCSFLEVHNDQINDLLEPSQRDLQIRENAGNGIHVENLTDEYVSTVDDINQILMKGLSNRKVGTTSMNLKSSRSHVIFTCIIEAWSKGSSNGFSSSRTSRITFVDLAGPENDDLDGAAKHCTKEERHLKKSLSRLGKLVNILSDAPESHKDDLPYDQSRLTHVLKDTLGGNSRVTFLCSISSEHRCRSGTLSTLRFGERAKLLPNKALINEISEDDVNGLSDQIRQLKDELIRTKSGDTTTCKAGYFSAQYARESLHNLRVSLNRSLILPHIEVDSEEEMDVDEEDVQELRDQITKLHSSSETFDDFMDAESGDDNTPYAKGNLQNLQTSEDDDLPNLDDFGGPLQEEHKEVTNTNAGEDLVSYRKSSLSISASSSLSPMQGPLQEEHKEVANTNAGGDLVSDRKSSLSISAYPSLSPMQDPTLCSSPKIHNKARKSITSPGLSPSKLRVSESPADKNVEVCRNSAVRSSLQSSKLSPTDSLSPSKLRVSESPADKNVEVCRNSAVRSSLQSSKLSPTDSLAASLQRGLHIIEYHQQNPAPRRSFVGLSFDHFAMNPCQSIANVSTAVTALPEGPGTILCSSCKKPMNANEKQTEDINSSKQLVLALGATSNESATAASVKDDNNTKAITSKRETELEALCEEQAAKIKELSNLIDQYRKGSEDGPDSNSVTPVEEPTSKIDEQCGDSKVSSLGPNERDALLAEIESLREQLKHQTNLSTNGSLLDQIRNGSTDQEYELDKERQKWMESESKWISLTEELRVDLESNRMHAEKTEMELCNEKKCTAELDDALQRAMYGHARMVEHYVELQELYNDLLEKHRRVMEAISEVKRAAAKAGRKGCGTAFAAALAAELSTVRIDREKERTQLKEQNRRLRIQLRDTAEAVHAAGELLVRLREAEEASTQEKERSAALLQENEKLKKQLEKLRKKHEMELETMKVHLAESRLPESALGGFYQHENKETPEYSCDAPSTTQDDDQSWRSAFAPAYE</sequence>
<evidence type="ECO:0000256" key="9">
    <source>
        <dbReference type="SAM" id="MobiDB-lite"/>
    </source>
</evidence>
<evidence type="ECO:0000256" key="5">
    <source>
        <dbReference type="ARBA" id="ARBA00023175"/>
    </source>
</evidence>
<feature type="coiled-coil region" evidence="8">
    <location>
        <begin position="1091"/>
        <end position="1167"/>
    </location>
</feature>
<dbReference type="GO" id="GO:0003774">
    <property type="term" value="F:cytoskeletal motor activity"/>
    <property type="evidence" value="ECO:0007669"/>
    <property type="project" value="UniProtKB-UniRule"/>
</dbReference>
<evidence type="ECO:0000256" key="4">
    <source>
        <dbReference type="ARBA" id="ARBA00023054"/>
    </source>
</evidence>
<keyword evidence="4 8" id="KW-0175">Coiled coil</keyword>
<evidence type="ECO:0000313" key="12">
    <source>
        <dbReference type="Proteomes" id="UP001497457"/>
    </source>
</evidence>
<dbReference type="SUPFAM" id="SSF52540">
    <property type="entry name" value="P-loop containing nucleoside triphosphate hydrolases"/>
    <property type="match status" value="1"/>
</dbReference>
<feature type="compositionally biased region" description="Polar residues" evidence="9">
    <location>
        <begin position="692"/>
        <end position="710"/>
    </location>
</feature>
<dbReference type="PRINTS" id="PR00380">
    <property type="entry name" value="KINESINHEAVY"/>
</dbReference>
<dbReference type="GO" id="GO:0005524">
    <property type="term" value="F:ATP binding"/>
    <property type="evidence" value="ECO:0007669"/>
    <property type="project" value="UniProtKB-UniRule"/>
</dbReference>
<reference evidence="11 12" key="2">
    <citation type="submission" date="2024-10" db="EMBL/GenBank/DDBJ databases">
        <authorList>
            <person name="Ryan C."/>
        </authorList>
    </citation>
    <scope>NUCLEOTIDE SEQUENCE [LARGE SCALE GENOMIC DNA]</scope>
</reference>
<dbReference type="InterPro" id="IPR036961">
    <property type="entry name" value="Kinesin_motor_dom_sf"/>
</dbReference>
<feature type="domain" description="Kinesin motor" evidence="10">
    <location>
        <begin position="92"/>
        <end position="429"/>
    </location>
</feature>
<dbReference type="InterPro" id="IPR001752">
    <property type="entry name" value="Kinesin_motor_dom"/>
</dbReference>
<dbReference type="FunFam" id="3.40.850.10:FF:000052">
    <property type="entry name" value="Kinesin-like protein KIN-12F"/>
    <property type="match status" value="1"/>
</dbReference>
<feature type="binding site" evidence="7">
    <location>
        <begin position="169"/>
        <end position="176"/>
    </location>
    <ligand>
        <name>ATP</name>
        <dbReference type="ChEBI" id="CHEBI:30616"/>
    </ligand>
</feature>
<dbReference type="PROSITE" id="PS50067">
    <property type="entry name" value="KINESIN_MOTOR_2"/>
    <property type="match status" value="1"/>
</dbReference>
<dbReference type="InterPro" id="IPR044986">
    <property type="entry name" value="KIF15/KIN-12"/>
</dbReference>
<reference evidence="12" key="1">
    <citation type="submission" date="2024-06" db="EMBL/GenBank/DDBJ databases">
        <authorList>
            <person name="Ryan C."/>
        </authorList>
    </citation>
    <scope>NUCLEOTIDE SEQUENCE [LARGE SCALE GENOMIC DNA]</scope>
</reference>
<comment type="similarity">
    <text evidence="6">Belongs to the TRAFAC class myosin-kinesin ATPase superfamily. Kinesin family. KIN-12 subfamily.</text>
</comment>
<evidence type="ECO:0000256" key="6">
    <source>
        <dbReference type="ARBA" id="ARBA00034488"/>
    </source>
</evidence>
<dbReference type="GO" id="GO:0005874">
    <property type="term" value="C:microtubule"/>
    <property type="evidence" value="ECO:0007669"/>
    <property type="project" value="UniProtKB-KW"/>
</dbReference>
<dbReference type="InterPro" id="IPR027417">
    <property type="entry name" value="P-loop_NTPase"/>
</dbReference>
<feature type="region of interest" description="Disordered" evidence="9">
    <location>
        <begin position="1175"/>
        <end position="1216"/>
    </location>
</feature>
<feature type="compositionally biased region" description="Acidic residues" evidence="9">
    <location>
        <begin position="529"/>
        <end position="540"/>
    </location>
</feature>
<name>A0ABC8WZB7_9POAL</name>
<evidence type="ECO:0000256" key="8">
    <source>
        <dbReference type="SAM" id="Coils"/>
    </source>
</evidence>
<feature type="compositionally biased region" description="Low complexity" evidence="9">
    <location>
        <begin position="41"/>
        <end position="87"/>
    </location>
</feature>
<keyword evidence="2 7" id="KW-0547">Nucleotide-binding</keyword>
<feature type="region of interest" description="Disordered" evidence="9">
    <location>
        <begin position="659"/>
        <end position="724"/>
    </location>
</feature>
<dbReference type="Gene3D" id="3.40.850.10">
    <property type="entry name" value="Kinesin motor domain"/>
    <property type="match status" value="1"/>
</dbReference>
<keyword evidence="3 7" id="KW-0067">ATP-binding</keyword>
<dbReference type="GO" id="GO:0009524">
    <property type="term" value="C:phragmoplast"/>
    <property type="evidence" value="ECO:0007669"/>
    <property type="project" value="UniProtKB-ARBA"/>
</dbReference>
<dbReference type="EMBL" id="OZ075123">
    <property type="protein sequence ID" value="CAL4917770.1"/>
    <property type="molecule type" value="Genomic_DNA"/>
</dbReference>
<dbReference type="PANTHER" id="PTHR37739:SF16">
    <property type="entry name" value="KINESIN-LIKE PROTEIN"/>
    <property type="match status" value="1"/>
</dbReference>
<protein>
    <recommendedName>
        <fullName evidence="10">Kinesin motor domain-containing protein</fullName>
    </recommendedName>
</protein>
<feature type="region of interest" description="Disordered" evidence="9">
    <location>
        <begin position="884"/>
        <end position="920"/>
    </location>
</feature>
<accession>A0ABC8WZB7</accession>
<dbReference type="SMART" id="SM00129">
    <property type="entry name" value="KISc"/>
    <property type="match status" value="1"/>
</dbReference>
<dbReference type="PANTHER" id="PTHR37739">
    <property type="entry name" value="KINESIN-LIKE PROTEIN KIN-12D"/>
    <property type="match status" value="1"/>
</dbReference>
<feature type="region of interest" description="Disordered" evidence="9">
    <location>
        <begin position="1"/>
        <end position="87"/>
    </location>
</feature>